<dbReference type="Pfam" id="PF02663">
    <property type="entry name" value="FmdE"/>
    <property type="match status" value="1"/>
</dbReference>
<comment type="caution">
    <text evidence="2">The sequence shown here is derived from an EMBL/GenBank/DDBJ whole genome shotgun (WGS) entry which is preliminary data.</text>
</comment>
<proteinExistence type="predicted"/>
<dbReference type="RefSeq" id="WP_102069347.1">
    <property type="nucleotide sequence ID" value="NZ_PDNV01000004.1"/>
</dbReference>
<protein>
    <recommendedName>
        <fullName evidence="1">Formylmethanofuran dehydrogenase subunit E domain-containing protein</fullName>
    </recommendedName>
</protein>
<gene>
    <name evidence="2" type="ORF">CR155_07350</name>
</gene>
<dbReference type="AlphaFoldDB" id="A0A2N4UHV0"/>
<dbReference type="EMBL" id="PDNV01000004">
    <property type="protein sequence ID" value="PLC54578.1"/>
    <property type="molecule type" value="Genomic_DNA"/>
</dbReference>
<keyword evidence="3" id="KW-1185">Reference proteome</keyword>
<name>A0A2N4UHV0_9BURK</name>
<sequence>MSYPLFFETAISLTMYDPLAELLGAAEKGLIEYTYTDIVKLAGHSCPTVAGAYLMTIKALEHLYGDEYPQRGDINVEFRDDQLHQVTGVMANVVGFMTGATTDSGFKGLAGKYDRRNLMSFNAPIGAEIQFQRRDTGTKVGVNFNASVVPAAPGLMPMLQKILAGKANPDEKRQFAAAWQERVGKILANVDHPDLVTYAR</sequence>
<evidence type="ECO:0000259" key="1">
    <source>
        <dbReference type="Pfam" id="PF02663"/>
    </source>
</evidence>
<evidence type="ECO:0000313" key="3">
    <source>
        <dbReference type="Proteomes" id="UP000234328"/>
    </source>
</evidence>
<organism evidence="2 3">
    <name type="scientific">Pollutimonas nitritireducens</name>
    <dbReference type="NCBI Taxonomy" id="2045209"/>
    <lineage>
        <taxon>Bacteria</taxon>
        <taxon>Pseudomonadati</taxon>
        <taxon>Pseudomonadota</taxon>
        <taxon>Betaproteobacteria</taxon>
        <taxon>Burkholderiales</taxon>
        <taxon>Alcaligenaceae</taxon>
        <taxon>Pollutimonas</taxon>
    </lineage>
</organism>
<dbReference type="OrthoDB" id="259311at2"/>
<reference evidence="2 3" key="1">
    <citation type="submission" date="2017-10" db="EMBL/GenBank/DDBJ databases">
        <title>Two draft genome sequences of Pusillimonas sp. strains isolated from a nitrate- and radionuclide-contaminated groundwater in Russia.</title>
        <authorList>
            <person name="Grouzdev D.S."/>
            <person name="Tourova T.P."/>
            <person name="Goeva M.A."/>
            <person name="Babich T.L."/>
            <person name="Sokolova D.S."/>
            <person name="Abdullin R."/>
            <person name="Poltaraus A.B."/>
            <person name="Toshchakov S.V."/>
            <person name="Nazina T.N."/>
        </authorList>
    </citation>
    <scope>NUCLEOTIDE SEQUENCE [LARGE SCALE GENOMIC DNA]</scope>
    <source>
        <strain evidence="2 3">JR1/69-2-13</strain>
    </source>
</reference>
<dbReference type="SUPFAM" id="SSF143555">
    <property type="entry name" value="FwdE-like"/>
    <property type="match status" value="1"/>
</dbReference>
<dbReference type="Proteomes" id="UP000234328">
    <property type="component" value="Unassembled WGS sequence"/>
</dbReference>
<accession>A0A2N4UHV0</accession>
<evidence type="ECO:0000313" key="2">
    <source>
        <dbReference type="EMBL" id="PLC54578.1"/>
    </source>
</evidence>
<feature type="domain" description="Formylmethanofuran dehydrogenase subunit E" evidence="1">
    <location>
        <begin position="43"/>
        <end position="188"/>
    </location>
</feature>
<dbReference type="Gene3D" id="3.30.1330.130">
    <property type="match status" value="1"/>
</dbReference>
<dbReference type="InterPro" id="IPR003814">
    <property type="entry name" value="FmdEsu_dom"/>
</dbReference>